<dbReference type="AlphaFoldDB" id="A0AAU4K018"/>
<name>A0AAU4K018_9NOCA</name>
<protein>
    <recommendedName>
        <fullName evidence="3">Head-to-tail adaptor</fullName>
    </recommendedName>
</protein>
<evidence type="ECO:0000313" key="2">
    <source>
        <dbReference type="Proteomes" id="UP001432128"/>
    </source>
</evidence>
<dbReference type="EMBL" id="CP108021">
    <property type="protein sequence ID" value="WUM19405.1"/>
    <property type="molecule type" value="Genomic_DNA"/>
</dbReference>
<sequence>MEWEPLIPQDSQATWSAASDADRAAAKATAVTVLHSLSGSVIGLTIRTVRPLPDLDRPSTYRGTGHQAGYVTGLVPSISAIVDGRRVPTSTSITLDGPVHSIESVTVGGDVLDANAYRIDDGARLVRIDGDTWPEQDLTLADDAGGALLVTYKHGIPADPAAQLAAGILALEVLRGAKGDGACRLPPMAKNIARQGITVDIDPVAFLEAGLTGLPYVDQWIRQINPSGLRAQPSIVIPERRRGVRR</sequence>
<dbReference type="KEGG" id="whr:OG579_17100"/>
<accession>A0AAU4K018</accession>
<organism evidence="1 2">
    <name type="scientific">Williamsia herbipolensis</name>
    <dbReference type="NCBI Taxonomy" id="1603258"/>
    <lineage>
        <taxon>Bacteria</taxon>
        <taxon>Bacillati</taxon>
        <taxon>Actinomycetota</taxon>
        <taxon>Actinomycetes</taxon>
        <taxon>Mycobacteriales</taxon>
        <taxon>Nocardiaceae</taxon>
        <taxon>Williamsia</taxon>
    </lineage>
</organism>
<reference evidence="1 2" key="1">
    <citation type="submission" date="2022-10" db="EMBL/GenBank/DDBJ databases">
        <title>The complete genomes of actinobacterial strains from the NBC collection.</title>
        <authorList>
            <person name="Joergensen T.S."/>
            <person name="Alvarez Arevalo M."/>
            <person name="Sterndorff E.B."/>
            <person name="Faurdal D."/>
            <person name="Vuksanovic O."/>
            <person name="Mourched A.-S."/>
            <person name="Charusanti P."/>
            <person name="Shaw S."/>
            <person name="Blin K."/>
            <person name="Weber T."/>
        </authorList>
    </citation>
    <scope>NUCLEOTIDE SEQUENCE [LARGE SCALE GENOMIC DNA]</scope>
    <source>
        <strain evidence="1 2">NBC_00319</strain>
    </source>
</reference>
<dbReference type="Proteomes" id="UP001432128">
    <property type="component" value="Chromosome"/>
</dbReference>
<proteinExistence type="predicted"/>
<gene>
    <name evidence="1" type="ORF">OG579_17100</name>
</gene>
<keyword evidence="2" id="KW-1185">Reference proteome</keyword>
<evidence type="ECO:0008006" key="3">
    <source>
        <dbReference type="Google" id="ProtNLM"/>
    </source>
</evidence>
<evidence type="ECO:0000313" key="1">
    <source>
        <dbReference type="EMBL" id="WUM19405.1"/>
    </source>
</evidence>
<dbReference type="RefSeq" id="WP_328856914.1">
    <property type="nucleotide sequence ID" value="NZ_CP108021.1"/>
</dbReference>